<dbReference type="Proteomes" id="UP001165064">
    <property type="component" value="Unassembled WGS sequence"/>
</dbReference>
<protein>
    <submittedName>
        <fullName evidence="1">Unnamed protein product</fullName>
    </submittedName>
</protein>
<reference evidence="1" key="1">
    <citation type="submission" date="2023-04" db="EMBL/GenBank/DDBJ databases">
        <title>Ambrosiozyma monospora NBRC 10751.</title>
        <authorList>
            <person name="Ichikawa N."/>
            <person name="Sato H."/>
            <person name="Tonouchi N."/>
        </authorList>
    </citation>
    <scope>NUCLEOTIDE SEQUENCE</scope>
    <source>
        <strain evidence="1">NBRC 10751</strain>
    </source>
</reference>
<evidence type="ECO:0000313" key="1">
    <source>
        <dbReference type="EMBL" id="GME85169.1"/>
    </source>
</evidence>
<name>A0ACB5TBN7_AMBMO</name>
<proteinExistence type="predicted"/>
<dbReference type="EMBL" id="BSXS01006173">
    <property type="protein sequence ID" value="GME85169.1"/>
    <property type="molecule type" value="Genomic_DNA"/>
</dbReference>
<sequence length="110" mass="13152">MDSPFVRLLYFKTVNDHTQTLDFGVSRFPPHLQVFDIYSNSFEKISFIDGLPSSILIFTAYRNGFRFYDELTPFLLRDESQIEDLKKQFKFDTSLSPWYKWVFGEENEIE</sequence>
<gene>
    <name evidence="1" type="ORF">Amon02_000743100</name>
</gene>
<comment type="caution">
    <text evidence="1">The sequence shown here is derived from an EMBL/GenBank/DDBJ whole genome shotgun (WGS) entry which is preliminary data.</text>
</comment>
<evidence type="ECO:0000313" key="2">
    <source>
        <dbReference type="Proteomes" id="UP001165064"/>
    </source>
</evidence>
<organism evidence="1 2">
    <name type="scientific">Ambrosiozyma monospora</name>
    <name type="common">Yeast</name>
    <name type="synonym">Endomycopsis monosporus</name>
    <dbReference type="NCBI Taxonomy" id="43982"/>
    <lineage>
        <taxon>Eukaryota</taxon>
        <taxon>Fungi</taxon>
        <taxon>Dikarya</taxon>
        <taxon>Ascomycota</taxon>
        <taxon>Saccharomycotina</taxon>
        <taxon>Pichiomycetes</taxon>
        <taxon>Pichiales</taxon>
        <taxon>Pichiaceae</taxon>
        <taxon>Ambrosiozyma</taxon>
    </lineage>
</organism>
<accession>A0ACB5TBN7</accession>
<keyword evidence="2" id="KW-1185">Reference proteome</keyword>